<name>A0A8K1GKU7_9PASS</name>
<organism evidence="1 2">
    <name type="scientific">Zosterops borbonicus</name>
    <dbReference type="NCBI Taxonomy" id="364589"/>
    <lineage>
        <taxon>Eukaryota</taxon>
        <taxon>Metazoa</taxon>
        <taxon>Chordata</taxon>
        <taxon>Craniata</taxon>
        <taxon>Vertebrata</taxon>
        <taxon>Euteleostomi</taxon>
        <taxon>Archelosauria</taxon>
        <taxon>Archosauria</taxon>
        <taxon>Dinosauria</taxon>
        <taxon>Saurischia</taxon>
        <taxon>Theropoda</taxon>
        <taxon>Coelurosauria</taxon>
        <taxon>Aves</taxon>
        <taxon>Neognathae</taxon>
        <taxon>Neoaves</taxon>
        <taxon>Telluraves</taxon>
        <taxon>Australaves</taxon>
        <taxon>Passeriformes</taxon>
        <taxon>Sylvioidea</taxon>
        <taxon>Zosteropidae</taxon>
        <taxon>Zosterops</taxon>
    </lineage>
</organism>
<feature type="non-terminal residue" evidence="1">
    <location>
        <position position="59"/>
    </location>
</feature>
<dbReference type="AlphaFoldDB" id="A0A8K1GKU7"/>
<dbReference type="Proteomes" id="UP000796761">
    <property type="component" value="Unassembled WGS sequence"/>
</dbReference>
<accession>A0A8K1GKU7</accession>
<evidence type="ECO:0000313" key="2">
    <source>
        <dbReference type="Proteomes" id="UP000796761"/>
    </source>
</evidence>
<comment type="caution">
    <text evidence="1">The sequence shown here is derived from an EMBL/GenBank/DDBJ whole genome shotgun (WGS) entry which is preliminary data.</text>
</comment>
<reference evidence="1" key="1">
    <citation type="submission" date="2019-04" db="EMBL/GenBank/DDBJ databases">
        <title>Genome assembly of Zosterops borbonicus 15179.</title>
        <authorList>
            <person name="Leroy T."/>
            <person name="Anselmetti Y."/>
            <person name="Tilak M.-K."/>
            <person name="Nabholz B."/>
        </authorList>
    </citation>
    <scope>NUCLEOTIDE SEQUENCE</scope>
    <source>
        <strain evidence="1">HGM_15179</strain>
        <tissue evidence="1">Muscle</tissue>
    </source>
</reference>
<dbReference type="EMBL" id="SWJQ01000189">
    <property type="protein sequence ID" value="TRZ19345.1"/>
    <property type="molecule type" value="Genomic_DNA"/>
</dbReference>
<protein>
    <submittedName>
        <fullName evidence="1">Uncharacterized protein</fullName>
    </submittedName>
</protein>
<feature type="non-terminal residue" evidence="1">
    <location>
        <position position="1"/>
    </location>
</feature>
<keyword evidence="2" id="KW-1185">Reference proteome</keyword>
<gene>
    <name evidence="1" type="ORF">HGM15179_007762</name>
</gene>
<sequence length="59" mass="6634">FPVAMYLSMATFFEMNQSHWSGQCAVCGQKDINSPHVRMPAPLPLSLASLILPFSYWIC</sequence>
<evidence type="ECO:0000313" key="1">
    <source>
        <dbReference type="EMBL" id="TRZ19345.1"/>
    </source>
</evidence>
<proteinExistence type="predicted"/>